<dbReference type="InterPro" id="IPR042567">
    <property type="entry name" value="SPIN/Ssty_sf"/>
</dbReference>
<name>A0A9D4CN57_DREPO</name>
<reference evidence="1" key="2">
    <citation type="submission" date="2020-11" db="EMBL/GenBank/DDBJ databases">
        <authorList>
            <person name="McCartney M.A."/>
            <person name="Auch B."/>
            <person name="Kono T."/>
            <person name="Mallez S."/>
            <person name="Becker A."/>
            <person name="Gohl D.M."/>
            <person name="Silverstein K.A.T."/>
            <person name="Koren S."/>
            <person name="Bechman K.B."/>
            <person name="Herman A."/>
            <person name="Abrahante J.E."/>
            <person name="Garbe J."/>
        </authorList>
    </citation>
    <scope>NUCLEOTIDE SEQUENCE</scope>
    <source>
        <strain evidence="1">Duluth1</strain>
        <tissue evidence="1">Whole animal</tissue>
    </source>
</reference>
<comment type="caution">
    <text evidence="1">The sequence shown here is derived from an EMBL/GenBank/DDBJ whole genome shotgun (WGS) entry which is preliminary data.</text>
</comment>
<evidence type="ECO:0000313" key="1">
    <source>
        <dbReference type="EMBL" id="KAH3727265.1"/>
    </source>
</evidence>
<dbReference type="Proteomes" id="UP000828390">
    <property type="component" value="Unassembled WGS sequence"/>
</dbReference>
<accession>A0A9D4CN57</accession>
<protein>
    <submittedName>
        <fullName evidence="1">Uncharacterized protein</fullName>
    </submittedName>
</protein>
<keyword evidence="2" id="KW-1185">Reference proteome</keyword>
<dbReference type="AlphaFoldDB" id="A0A9D4CN57"/>
<reference evidence="1" key="1">
    <citation type="journal article" date="2019" name="bioRxiv">
        <title>The Genome of the Zebra Mussel, Dreissena polymorpha: A Resource for Invasive Species Research.</title>
        <authorList>
            <person name="McCartney M.A."/>
            <person name="Auch B."/>
            <person name="Kono T."/>
            <person name="Mallez S."/>
            <person name="Zhang Y."/>
            <person name="Obille A."/>
            <person name="Becker A."/>
            <person name="Abrahante J.E."/>
            <person name="Garbe J."/>
            <person name="Badalamenti J.P."/>
            <person name="Herman A."/>
            <person name="Mangelson H."/>
            <person name="Liachko I."/>
            <person name="Sullivan S."/>
            <person name="Sone E.D."/>
            <person name="Koren S."/>
            <person name="Silverstein K.A.T."/>
            <person name="Beckman K.B."/>
            <person name="Gohl D.M."/>
        </authorList>
    </citation>
    <scope>NUCLEOTIDE SEQUENCE</scope>
    <source>
        <strain evidence="1">Duluth1</strain>
        <tissue evidence="1">Whole animal</tissue>
    </source>
</reference>
<sequence>MWFNAKVLSVKQVNKDTIKTEYNVQYKEDKDSIWFFPLLIDLKKGDLMIM</sequence>
<organism evidence="1 2">
    <name type="scientific">Dreissena polymorpha</name>
    <name type="common">Zebra mussel</name>
    <name type="synonym">Mytilus polymorpha</name>
    <dbReference type="NCBI Taxonomy" id="45954"/>
    <lineage>
        <taxon>Eukaryota</taxon>
        <taxon>Metazoa</taxon>
        <taxon>Spiralia</taxon>
        <taxon>Lophotrochozoa</taxon>
        <taxon>Mollusca</taxon>
        <taxon>Bivalvia</taxon>
        <taxon>Autobranchia</taxon>
        <taxon>Heteroconchia</taxon>
        <taxon>Euheterodonta</taxon>
        <taxon>Imparidentia</taxon>
        <taxon>Neoheterodontei</taxon>
        <taxon>Myida</taxon>
        <taxon>Dreissenoidea</taxon>
        <taxon>Dreissenidae</taxon>
        <taxon>Dreissena</taxon>
    </lineage>
</organism>
<dbReference type="EMBL" id="JAIWYP010000012">
    <property type="protein sequence ID" value="KAH3727265.1"/>
    <property type="molecule type" value="Genomic_DNA"/>
</dbReference>
<dbReference type="Gene3D" id="2.80.10.70">
    <property type="entry name" value="Spindlin/Ssty"/>
    <property type="match status" value="1"/>
</dbReference>
<proteinExistence type="predicted"/>
<evidence type="ECO:0000313" key="2">
    <source>
        <dbReference type="Proteomes" id="UP000828390"/>
    </source>
</evidence>
<gene>
    <name evidence="1" type="ORF">DPMN_053195</name>
</gene>